<dbReference type="CDD" id="cd06158">
    <property type="entry name" value="S2P-M50_like_1"/>
    <property type="match status" value="1"/>
</dbReference>
<evidence type="ECO:0000313" key="16">
    <source>
        <dbReference type="Proteomes" id="UP000823913"/>
    </source>
</evidence>
<evidence type="ECO:0000256" key="13">
    <source>
        <dbReference type="SAM" id="Phobius"/>
    </source>
</evidence>
<feature type="transmembrane region" description="Helical" evidence="13">
    <location>
        <begin position="190"/>
        <end position="209"/>
    </location>
</feature>
<evidence type="ECO:0000256" key="3">
    <source>
        <dbReference type="ARBA" id="ARBA00007931"/>
    </source>
</evidence>
<evidence type="ECO:0000259" key="14">
    <source>
        <dbReference type="Pfam" id="PF02163"/>
    </source>
</evidence>
<feature type="transmembrane region" description="Helical" evidence="13">
    <location>
        <begin position="85"/>
        <end position="108"/>
    </location>
</feature>
<organism evidence="15 16">
    <name type="scientific">Candidatus Coproplasma avicola</name>
    <dbReference type="NCBI Taxonomy" id="2840744"/>
    <lineage>
        <taxon>Bacteria</taxon>
        <taxon>Bacillati</taxon>
        <taxon>Bacillota</taxon>
        <taxon>Clostridia</taxon>
        <taxon>Eubacteriales</taxon>
        <taxon>Candidatus Coproplasma</taxon>
    </lineage>
</organism>
<comment type="cofactor">
    <cofactor evidence="1">
        <name>Zn(2+)</name>
        <dbReference type="ChEBI" id="CHEBI:29105"/>
    </cofactor>
</comment>
<evidence type="ECO:0000256" key="9">
    <source>
        <dbReference type="ARBA" id="ARBA00022833"/>
    </source>
</evidence>
<feature type="transmembrane region" description="Helical" evidence="13">
    <location>
        <begin position="52"/>
        <end position="73"/>
    </location>
</feature>
<dbReference type="Proteomes" id="UP000823913">
    <property type="component" value="Unassembled WGS sequence"/>
</dbReference>
<keyword evidence="7" id="KW-0479">Metal-binding</keyword>
<dbReference type="GO" id="GO:0006508">
    <property type="term" value="P:proteolysis"/>
    <property type="evidence" value="ECO:0007669"/>
    <property type="project" value="UniProtKB-KW"/>
</dbReference>
<evidence type="ECO:0000256" key="1">
    <source>
        <dbReference type="ARBA" id="ARBA00001947"/>
    </source>
</evidence>
<dbReference type="InterPro" id="IPR008915">
    <property type="entry name" value="Peptidase_M50"/>
</dbReference>
<comment type="similarity">
    <text evidence="3">Belongs to the peptidase M50B family.</text>
</comment>
<evidence type="ECO:0000256" key="12">
    <source>
        <dbReference type="ARBA" id="ARBA00023136"/>
    </source>
</evidence>
<dbReference type="Pfam" id="PF02163">
    <property type="entry name" value="Peptidase_M50"/>
    <property type="match status" value="1"/>
</dbReference>
<dbReference type="EMBL" id="DVHK01000059">
    <property type="protein sequence ID" value="HIR66906.1"/>
    <property type="molecule type" value="Genomic_DNA"/>
</dbReference>
<feature type="transmembrane region" description="Helical" evidence="13">
    <location>
        <begin position="138"/>
        <end position="162"/>
    </location>
</feature>
<dbReference type="PANTHER" id="PTHR35864:SF1">
    <property type="entry name" value="ZINC METALLOPROTEASE YWHC-RELATED"/>
    <property type="match status" value="1"/>
</dbReference>
<comment type="caution">
    <text evidence="15">The sequence shown here is derived from an EMBL/GenBank/DDBJ whole genome shotgun (WGS) entry which is preliminary data.</text>
</comment>
<dbReference type="GO" id="GO:0046872">
    <property type="term" value="F:metal ion binding"/>
    <property type="evidence" value="ECO:0007669"/>
    <property type="project" value="UniProtKB-KW"/>
</dbReference>
<proteinExistence type="inferred from homology"/>
<reference evidence="15" key="1">
    <citation type="submission" date="2020-10" db="EMBL/GenBank/DDBJ databases">
        <authorList>
            <person name="Gilroy R."/>
        </authorList>
    </citation>
    <scope>NUCLEOTIDE SEQUENCE</scope>
    <source>
        <strain evidence="15">ChiW16-3235</strain>
    </source>
</reference>
<keyword evidence="11" id="KW-0482">Metalloprotease</keyword>
<accession>A0A9D1J925</accession>
<keyword evidence="9" id="KW-0862">Zinc</keyword>
<keyword evidence="4" id="KW-1003">Cell membrane</keyword>
<sequence>MDLFYFLQILAGIVAVIFVLCPHEWAHAYVATKCGDGTPKAYGRLTLNPIKHLDPVGFICCAIVGFGWAKPVPINPYNFKNYRKGLFMTAVAGVVVNYLIAFFAFLIFTLLNHFVFNDVILISEGAIYYSVHDALGYLGFFVCLIFYLIYAYSLSVFVFNLLPLYPLDGFRVVESFTRQVNPVRRFLREYGQVILIILVVESFICDLMVRYGVSWAEYADILGYILYFATDIIGYPIQAAWGWIAGI</sequence>
<evidence type="ECO:0000256" key="5">
    <source>
        <dbReference type="ARBA" id="ARBA00022670"/>
    </source>
</evidence>
<evidence type="ECO:0000256" key="10">
    <source>
        <dbReference type="ARBA" id="ARBA00022989"/>
    </source>
</evidence>
<feature type="domain" description="Peptidase M50" evidence="14">
    <location>
        <begin position="12"/>
        <end position="197"/>
    </location>
</feature>
<protein>
    <submittedName>
        <fullName evidence="15">Site-2 protease family protein</fullName>
    </submittedName>
</protein>
<evidence type="ECO:0000256" key="11">
    <source>
        <dbReference type="ARBA" id="ARBA00023049"/>
    </source>
</evidence>
<name>A0A9D1J925_9FIRM</name>
<keyword evidence="12 13" id="KW-0472">Membrane</keyword>
<keyword evidence="10 13" id="KW-1133">Transmembrane helix</keyword>
<dbReference type="GO" id="GO:0005886">
    <property type="term" value="C:plasma membrane"/>
    <property type="evidence" value="ECO:0007669"/>
    <property type="project" value="UniProtKB-SubCell"/>
</dbReference>
<evidence type="ECO:0000313" key="15">
    <source>
        <dbReference type="EMBL" id="HIR66906.1"/>
    </source>
</evidence>
<evidence type="ECO:0000256" key="4">
    <source>
        <dbReference type="ARBA" id="ARBA00022475"/>
    </source>
</evidence>
<keyword evidence="8" id="KW-0378">Hydrolase</keyword>
<reference evidence="15" key="2">
    <citation type="journal article" date="2021" name="PeerJ">
        <title>Extensive microbial diversity within the chicken gut microbiome revealed by metagenomics and culture.</title>
        <authorList>
            <person name="Gilroy R."/>
            <person name="Ravi A."/>
            <person name="Getino M."/>
            <person name="Pursley I."/>
            <person name="Horton D.L."/>
            <person name="Alikhan N.F."/>
            <person name="Baker D."/>
            <person name="Gharbi K."/>
            <person name="Hall N."/>
            <person name="Watson M."/>
            <person name="Adriaenssens E.M."/>
            <person name="Foster-Nyarko E."/>
            <person name="Jarju S."/>
            <person name="Secka A."/>
            <person name="Antonio M."/>
            <person name="Oren A."/>
            <person name="Chaudhuri R.R."/>
            <person name="La Ragione R."/>
            <person name="Hildebrand F."/>
            <person name="Pallen M.J."/>
        </authorList>
    </citation>
    <scope>NUCLEOTIDE SEQUENCE</scope>
    <source>
        <strain evidence="15">ChiW16-3235</strain>
    </source>
</reference>
<dbReference type="PANTHER" id="PTHR35864">
    <property type="entry name" value="ZINC METALLOPROTEASE MJ0611-RELATED"/>
    <property type="match status" value="1"/>
</dbReference>
<gene>
    <name evidence="15" type="ORF">IAB94_02515</name>
</gene>
<feature type="transmembrane region" description="Helical" evidence="13">
    <location>
        <begin position="221"/>
        <end position="244"/>
    </location>
</feature>
<dbReference type="InterPro" id="IPR044537">
    <property type="entry name" value="Rip2-like"/>
</dbReference>
<dbReference type="InterPro" id="IPR052348">
    <property type="entry name" value="Metallopeptidase_M50B"/>
</dbReference>
<dbReference type="GO" id="GO:0008237">
    <property type="term" value="F:metallopeptidase activity"/>
    <property type="evidence" value="ECO:0007669"/>
    <property type="project" value="UniProtKB-KW"/>
</dbReference>
<evidence type="ECO:0000256" key="8">
    <source>
        <dbReference type="ARBA" id="ARBA00022801"/>
    </source>
</evidence>
<comment type="subcellular location">
    <subcellularLocation>
        <location evidence="2">Cell membrane</location>
        <topology evidence="2">Multi-pass membrane protein</topology>
    </subcellularLocation>
</comment>
<keyword evidence="6 13" id="KW-0812">Transmembrane</keyword>
<evidence type="ECO:0000256" key="6">
    <source>
        <dbReference type="ARBA" id="ARBA00022692"/>
    </source>
</evidence>
<evidence type="ECO:0000256" key="2">
    <source>
        <dbReference type="ARBA" id="ARBA00004651"/>
    </source>
</evidence>
<keyword evidence="5 15" id="KW-0645">Protease</keyword>
<dbReference type="AlphaFoldDB" id="A0A9D1J925"/>
<evidence type="ECO:0000256" key="7">
    <source>
        <dbReference type="ARBA" id="ARBA00022723"/>
    </source>
</evidence>